<evidence type="ECO:0000313" key="3">
    <source>
        <dbReference type="Proteomes" id="UP001595681"/>
    </source>
</evidence>
<reference evidence="3" key="1">
    <citation type="journal article" date="2019" name="Int. J. Syst. Evol. Microbiol.">
        <title>The Global Catalogue of Microorganisms (GCM) 10K type strain sequencing project: providing services to taxonomists for standard genome sequencing and annotation.</title>
        <authorList>
            <consortium name="The Broad Institute Genomics Platform"/>
            <consortium name="The Broad Institute Genome Sequencing Center for Infectious Disease"/>
            <person name="Wu L."/>
            <person name="Ma J."/>
        </authorList>
    </citation>
    <scope>NUCLEOTIDE SEQUENCE [LARGE SCALE GENOMIC DNA]</scope>
    <source>
        <strain evidence="3">CCM 7491</strain>
    </source>
</reference>
<gene>
    <name evidence="2" type="ORF">ACFOKF_06015</name>
</gene>
<dbReference type="RefSeq" id="WP_380793992.1">
    <property type="nucleotide sequence ID" value="NZ_JBHRVU010000004.1"/>
</dbReference>
<dbReference type="Proteomes" id="UP001595681">
    <property type="component" value="Unassembled WGS sequence"/>
</dbReference>
<evidence type="ECO:0000256" key="1">
    <source>
        <dbReference type="SAM" id="Phobius"/>
    </source>
</evidence>
<sequence length="123" mass="14741">MWRPDVPTKEYRAWRRDYEQLNVDLNEFLFRVMEMVIFISAVWIIEDRLKARHGFSWTLMAVTANYCRSKVMLLTLPALERYEVSEAWRHRIYWVLWLVAVAIWIGLLTGLQFVLPVLARGQP</sequence>
<protein>
    <submittedName>
        <fullName evidence="2">Uncharacterized protein</fullName>
    </submittedName>
</protein>
<keyword evidence="3" id="KW-1185">Reference proteome</keyword>
<dbReference type="EMBL" id="JBHRVU010000004">
    <property type="protein sequence ID" value="MFC3440759.1"/>
    <property type="molecule type" value="Genomic_DNA"/>
</dbReference>
<keyword evidence="1" id="KW-0472">Membrane</keyword>
<proteinExistence type="predicted"/>
<evidence type="ECO:0000313" key="2">
    <source>
        <dbReference type="EMBL" id="MFC3440759.1"/>
    </source>
</evidence>
<comment type="caution">
    <text evidence="2">The sequence shown here is derived from an EMBL/GenBank/DDBJ whole genome shotgun (WGS) entry which is preliminary data.</text>
</comment>
<keyword evidence="1" id="KW-0812">Transmembrane</keyword>
<feature type="transmembrane region" description="Helical" evidence="1">
    <location>
        <begin position="91"/>
        <end position="118"/>
    </location>
</feature>
<feature type="transmembrane region" description="Helical" evidence="1">
    <location>
        <begin position="28"/>
        <end position="45"/>
    </location>
</feature>
<accession>A0ABV7NB86</accession>
<keyword evidence="1" id="KW-1133">Transmembrane helix</keyword>
<organism evidence="2 3">
    <name type="scientific">Sphingobium rhizovicinum</name>
    <dbReference type="NCBI Taxonomy" id="432308"/>
    <lineage>
        <taxon>Bacteria</taxon>
        <taxon>Pseudomonadati</taxon>
        <taxon>Pseudomonadota</taxon>
        <taxon>Alphaproteobacteria</taxon>
        <taxon>Sphingomonadales</taxon>
        <taxon>Sphingomonadaceae</taxon>
        <taxon>Sphingobium</taxon>
    </lineage>
</organism>
<name>A0ABV7NB86_9SPHN</name>